<reference evidence="1 2" key="1">
    <citation type="submission" date="2014-04" db="EMBL/GenBank/DDBJ databases">
        <authorList>
            <consortium name="DOE Joint Genome Institute"/>
            <person name="Kuo A."/>
            <person name="Zuccaro A."/>
            <person name="Kohler A."/>
            <person name="Nagy L.G."/>
            <person name="Floudas D."/>
            <person name="Copeland A."/>
            <person name="Barry K.W."/>
            <person name="Cichocki N."/>
            <person name="Veneault-Fourrey C."/>
            <person name="LaButti K."/>
            <person name="Lindquist E.A."/>
            <person name="Lipzen A."/>
            <person name="Lundell T."/>
            <person name="Morin E."/>
            <person name="Murat C."/>
            <person name="Sun H."/>
            <person name="Tunlid A."/>
            <person name="Henrissat B."/>
            <person name="Grigoriev I.V."/>
            <person name="Hibbett D.S."/>
            <person name="Martin F."/>
            <person name="Nordberg H.P."/>
            <person name="Cantor M.N."/>
            <person name="Hua S.X."/>
        </authorList>
    </citation>
    <scope>NUCLEOTIDE SEQUENCE [LARGE SCALE GENOMIC DNA]</scope>
    <source>
        <strain evidence="1 2">MAFF 305830</strain>
    </source>
</reference>
<dbReference type="AlphaFoldDB" id="A0A0C2XD62"/>
<organism evidence="1 2">
    <name type="scientific">Serendipita vermifera MAFF 305830</name>
    <dbReference type="NCBI Taxonomy" id="933852"/>
    <lineage>
        <taxon>Eukaryota</taxon>
        <taxon>Fungi</taxon>
        <taxon>Dikarya</taxon>
        <taxon>Basidiomycota</taxon>
        <taxon>Agaricomycotina</taxon>
        <taxon>Agaricomycetes</taxon>
        <taxon>Sebacinales</taxon>
        <taxon>Serendipitaceae</taxon>
        <taxon>Serendipita</taxon>
    </lineage>
</organism>
<evidence type="ECO:0000313" key="1">
    <source>
        <dbReference type="EMBL" id="KIM27022.1"/>
    </source>
</evidence>
<gene>
    <name evidence="1" type="ORF">M408DRAFT_9452</name>
</gene>
<sequence>MYILSLEPEMDARQAKDASTRWSFSWLLPHNSLSDISHVYQLFKWLTLNDDAQRHRWETLSLALPASKEDRNQFWFLLHGSKSHLIIRNQLLRYPRFPSLESLAVSGRIAFLRNLSPGIDTTLITRLEIIFTEPLSYTWASDLSLFPRLRHLGIVDRRKYRVQALSLPADVTFDYLESLHFATTAPTDIVWNVPPLRVLRVGIDLNDLLIKVPDVQAEHVAVEFTWDFLNGMEKKLSEISVIRHVLTQYLPYMRTLAIPYAQRAVWDAVISEGGGEYGSTLPLSVSKDLRGICTKVDGAWKKGTGCS</sequence>
<dbReference type="Proteomes" id="UP000054097">
    <property type="component" value="Unassembled WGS sequence"/>
</dbReference>
<name>A0A0C2XD62_SERVB</name>
<proteinExistence type="predicted"/>
<dbReference type="HOGENOM" id="CLU_906623_0_0_1"/>
<protein>
    <submittedName>
        <fullName evidence="1">Uncharacterized protein</fullName>
    </submittedName>
</protein>
<keyword evidence="2" id="KW-1185">Reference proteome</keyword>
<accession>A0A0C2XD62</accession>
<dbReference type="STRING" id="933852.A0A0C2XD62"/>
<evidence type="ECO:0000313" key="2">
    <source>
        <dbReference type="Proteomes" id="UP000054097"/>
    </source>
</evidence>
<reference evidence="2" key="2">
    <citation type="submission" date="2015-01" db="EMBL/GenBank/DDBJ databases">
        <title>Evolutionary Origins and Diversification of the Mycorrhizal Mutualists.</title>
        <authorList>
            <consortium name="DOE Joint Genome Institute"/>
            <consortium name="Mycorrhizal Genomics Consortium"/>
            <person name="Kohler A."/>
            <person name="Kuo A."/>
            <person name="Nagy L.G."/>
            <person name="Floudas D."/>
            <person name="Copeland A."/>
            <person name="Barry K.W."/>
            <person name="Cichocki N."/>
            <person name="Veneault-Fourrey C."/>
            <person name="LaButti K."/>
            <person name="Lindquist E.A."/>
            <person name="Lipzen A."/>
            <person name="Lundell T."/>
            <person name="Morin E."/>
            <person name="Murat C."/>
            <person name="Riley R."/>
            <person name="Ohm R."/>
            <person name="Sun H."/>
            <person name="Tunlid A."/>
            <person name="Henrissat B."/>
            <person name="Grigoriev I.V."/>
            <person name="Hibbett D.S."/>
            <person name="Martin F."/>
        </authorList>
    </citation>
    <scope>NUCLEOTIDE SEQUENCE [LARGE SCALE GENOMIC DNA]</scope>
    <source>
        <strain evidence="2">MAFF 305830</strain>
    </source>
</reference>
<dbReference type="EMBL" id="KN824301">
    <property type="protein sequence ID" value="KIM27022.1"/>
    <property type="molecule type" value="Genomic_DNA"/>
</dbReference>